<dbReference type="Proteomes" id="UP000068905">
    <property type="component" value="Chromosome"/>
</dbReference>
<proteinExistence type="predicted"/>
<evidence type="ECO:0000256" key="1">
    <source>
        <dbReference type="ARBA" id="ARBA00005189"/>
    </source>
</evidence>
<evidence type="ECO:0000313" key="5">
    <source>
        <dbReference type="EMBL" id="ALE02595.1"/>
    </source>
</evidence>
<keyword evidence="3" id="KW-0012">Acyltransferase</keyword>
<dbReference type="RefSeq" id="WP_053819486.1">
    <property type="nucleotide sequence ID" value="NZ_CP006911.1"/>
</dbReference>
<sequence>MRQLAGLLLFGWRYRLKVSGIDNIPKDGPVLLLGNHISYIDFALIQWATPRTIRFVVHDDYYSKPIFNWILRGVGAVSIRPENSRNAMQNIINLLNDDCAVCLFPEGHVSTSGELSDLKRGFEKVLSQSKEAVIVVPFAIKNMWGSFFSKAPRPVKKRIKFRLRREVNVKIGTGLNSNTTKEEVKKQIGSLLN</sequence>
<dbReference type="InterPro" id="IPR002123">
    <property type="entry name" value="Plipid/glycerol_acylTrfase"/>
</dbReference>
<accession>A0A0M3T2E8</accession>
<dbReference type="CDD" id="cd07989">
    <property type="entry name" value="LPLAT_AGPAT-like"/>
    <property type="match status" value="1"/>
</dbReference>
<keyword evidence="2" id="KW-0808">Transferase</keyword>
<dbReference type="AlphaFoldDB" id="A0A0M3T2E8"/>
<evidence type="ECO:0000256" key="3">
    <source>
        <dbReference type="ARBA" id="ARBA00023315"/>
    </source>
</evidence>
<dbReference type="OrthoDB" id="9803968at2"/>
<dbReference type="SMART" id="SM00563">
    <property type="entry name" value="PlsC"/>
    <property type="match status" value="1"/>
</dbReference>
<dbReference type="Pfam" id="PF01553">
    <property type="entry name" value="Acyltransferase"/>
    <property type="match status" value="1"/>
</dbReference>
<protein>
    <recommendedName>
        <fullName evidence="4">Phospholipid/glycerol acyltransferase domain-containing protein</fullName>
    </recommendedName>
</protein>
<dbReference type="PANTHER" id="PTHR10434">
    <property type="entry name" value="1-ACYL-SN-GLYCEROL-3-PHOSPHATE ACYLTRANSFERASE"/>
    <property type="match status" value="1"/>
</dbReference>
<dbReference type="KEGG" id="tsn:W908_00355"/>
<gene>
    <name evidence="5" type="ORF">W908_00355</name>
</gene>
<dbReference type="SUPFAM" id="SSF69593">
    <property type="entry name" value="Glycerol-3-phosphate (1)-acyltransferase"/>
    <property type="match status" value="1"/>
</dbReference>
<name>A0A0M3T2E8_9GAMM</name>
<evidence type="ECO:0000259" key="4">
    <source>
        <dbReference type="SMART" id="SM00563"/>
    </source>
</evidence>
<evidence type="ECO:0000313" key="6">
    <source>
        <dbReference type="Proteomes" id="UP000068905"/>
    </source>
</evidence>
<dbReference type="STRING" id="1125411.W908_00355"/>
<reference evidence="5 6" key="1">
    <citation type="journal article" date="2015" name="Genome Announc.">
        <title>Genome Sequence of 'Candidatus Thioglobus singularis' Strain PS1, a Mixotroph from the SUP05 Clade of Marine Gammaproteobacteria.</title>
        <authorList>
            <person name="Marshall K.T."/>
            <person name="Morris R.M."/>
        </authorList>
    </citation>
    <scope>NUCLEOTIDE SEQUENCE [LARGE SCALE GENOMIC DNA]</scope>
    <source>
        <strain evidence="5 6">PS1</strain>
    </source>
</reference>
<dbReference type="EMBL" id="CP006911">
    <property type="protein sequence ID" value="ALE02595.1"/>
    <property type="molecule type" value="Genomic_DNA"/>
</dbReference>
<evidence type="ECO:0000256" key="2">
    <source>
        <dbReference type="ARBA" id="ARBA00022679"/>
    </source>
</evidence>
<dbReference type="PANTHER" id="PTHR10434:SF15">
    <property type="entry name" value="PHOSPHOLIPID_GLYCEROL ACYLTRANSFERASE DOMAIN-CONTAINING PROTEIN"/>
    <property type="match status" value="1"/>
</dbReference>
<dbReference type="GO" id="GO:0006654">
    <property type="term" value="P:phosphatidic acid biosynthetic process"/>
    <property type="evidence" value="ECO:0007669"/>
    <property type="project" value="TreeGrafter"/>
</dbReference>
<organism evidence="5 6">
    <name type="scientific">Candidatus Pseudothioglobus singularis PS1</name>
    <dbReference type="NCBI Taxonomy" id="1125411"/>
    <lineage>
        <taxon>Bacteria</taxon>
        <taxon>Pseudomonadati</taxon>
        <taxon>Pseudomonadota</taxon>
        <taxon>Gammaproteobacteria</taxon>
        <taxon>Candidatus Pseudothioglobaceae</taxon>
        <taxon>Candidatus Pseudothioglobus</taxon>
    </lineage>
</organism>
<feature type="domain" description="Phospholipid/glycerol acyltransferase" evidence="4">
    <location>
        <begin position="30"/>
        <end position="143"/>
    </location>
</feature>
<dbReference type="GO" id="GO:0003841">
    <property type="term" value="F:1-acylglycerol-3-phosphate O-acyltransferase activity"/>
    <property type="evidence" value="ECO:0007669"/>
    <property type="project" value="TreeGrafter"/>
</dbReference>
<comment type="pathway">
    <text evidence="1">Lipid metabolism.</text>
</comment>
<keyword evidence="6" id="KW-1185">Reference proteome</keyword>